<dbReference type="PROSITE" id="PS51154">
    <property type="entry name" value="MACRO"/>
    <property type="match status" value="1"/>
</dbReference>
<dbReference type="CDD" id="cd02908">
    <property type="entry name" value="Macro_OAADPr_deacetylase"/>
    <property type="match status" value="1"/>
</dbReference>
<dbReference type="NCBIfam" id="NF001664">
    <property type="entry name" value="PRK00431.1-6"/>
    <property type="match status" value="1"/>
</dbReference>
<dbReference type="Proteomes" id="UP001157034">
    <property type="component" value="Unassembled WGS sequence"/>
</dbReference>
<dbReference type="Pfam" id="PF01661">
    <property type="entry name" value="Macro"/>
    <property type="match status" value="1"/>
</dbReference>
<comment type="caution">
    <text evidence="2">The sequence shown here is derived from an EMBL/GenBank/DDBJ whole genome shotgun (WGS) entry which is preliminary data.</text>
</comment>
<dbReference type="SUPFAM" id="SSF52949">
    <property type="entry name" value="Macro domain-like"/>
    <property type="match status" value="1"/>
</dbReference>
<keyword evidence="3" id="KW-1185">Reference proteome</keyword>
<feature type="domain" description="Macro" evidence="1">
    <location>
        <begin position="1"/>
        <end position="172"/>
    </location>
</feature>
<evidence type="ECO:0000313" key="3">
    <source>
        <dbReference type="Proteomes" id="UP001157034"/>
    </source>
</evidence>
<dbReference type="EMBL" id="BSVB01000001">
    <property type="protein sequence ID" value="GMA96717.1"/>
    <property type="molecule type" value="Genomic_DNA"/>
</dbReference>
<dbReference type="RefSeq" id="WP_284255238.1">
    <property type="nucleotide sequence ID" value="NZ_BAAAQO010000004.1"/>
</dbReference>
<dbReference type="InterPro" id="IPR002589">
    <property type="entry name" value="Macro_dom"/>
</dbReference>
<protein>
    <submittedName>
        <fullName evidence="2">O-acetyl-ADP-ribose deacetylase</fullName>
    </submittedName>
</protein>
<dbReference type="SMART" id="SM00506">
    <property type="entry name" value="A1pp"/>
    <property type="match status" value="1"/>
</dbReference>
<dbReference type="PANTHER" id="PTHR11106">
    <property type="entry name" value="GANGLIOSIDE INDUCED DIFFERENTIATION ASSOCIATED PROTEIN 2-RELATED"/>
    <property type="match status" value="1"/>
</dbReference>
<dbReference type="Gene3D" id="3.40.220.10">
    <property type="entry name" value="Leucine Aminopeptidase, subunit E, domain 1"/>
    <property type="match status" value="1"/>
</dbReference>
<sequence>MTHLQTRRGDITTVAVDAIVNAANSSLLGGGGVDGAIHRAGGPEILAACRELRATTLPDGLPAGRAVATTAGRLPARWVIHTVGPVYSRAENRSATLASCYRESLRVADDLGARTVAFPAVSAGVYGWPMDDAARIAVRTVVDAATDVETVVFVLFGDGAKAAFDQALSELAR</sequence>
<dbReference type="InterPro" id="IPR043472">
    <property type="entry name" value="Macro_dom-like"/>
</dbReference>
<name>A0ABQ6K7R7_9MICO</name>
<accession>A0ABQ6K7R7</accession>
<gene>
    <name evidence="2" type="ORF">GCM10025881_35410</name>
</gene>
<evidence type="ECO:0000259" key="1">
    <source>
        <dbReference type="PROSITE" id="PS51154"/>
    </source>
</evidence>
<proteinExistence type="predicted"/>
<dbReference type="PANTHER" id="PTHR11106:SF27">
    <property type="entry name" value="MACRO DOMAIN-CONTAINING PROTEIN"/>
    <property type="match status" value="1"/>
</dbReference>
<reference evidence="3" key="1">
    <citation type="journal article" date="2019" name="Int. J. Syst. Evol. Microbiol.">
        <title>The Global Catalogue of Microorganisms (GCM) 10K type strain sequencing project: providing services to taxonomists for standard genome sequencing and annotation.</title>
        <authorList>
            <consortium name="The Broad Institute Genomics Platform"/>
            <consortium name="The Broad Institute Genome Sequencing Center for Infectious Disease"/>
            <person name="Wu L."/>
            <person name="Ma J."/>
        </authorList>
    </citation>
    <scope>NUCLEOTIDE SEQUENCE [LARGE SCALE GENOMIC DNA]</scope>
    <source>
        <strain evidence="3">NBRC 108894</strain>
    </source>
</reference>
<evidence type="ECO:0000313" key="2">
    <source>
        <dbReference type="EMBL" id="GMA96717.1"/>
    </source>
</evidence>
<organism evidence="2 3">
    <name type="scientific">Pseudolysinimonas kribbensis</name>
    <dbReference type="NCBI Taxonomy" id="433641"/>
    <lineage>
        <taxon>Bacteria</taxon>
        <taxon>Bacillati</taxon>
        <taxon>Actinomycetota</taxon>
        <taxon>Actinomycetes</taxon>
        <taxon>Micrococcales</taxon>
        <taxon>Microbacteriaceae</taxon>
        <taxon>Pseudolysinimonas</taxon>
    </lineage>
</organism>